<dbReference type="GO" id="GO:0071555">
    <property type="term" value="P:cell wall organization"/>
    <property type="evidence" value="ECO:0007669"/>
    <property type="project" value="UniProtKB-KW"/>
</dbReference>
<dbReference type="Pfam" id="PF25557">
    <property type="entry name" value="GAUT_1"/>
    <property type="match status" value="1"/>
</dbReference>
<dbReference type="GO" id="GO:0045489">
    <property type="term" value="P:pectin biosynthetic process"/>
    <property type="evidence" value="ECO:0007669"/>
    <property type="project" value="UniProtKB-UniPathway"/>
</dbReference>
<accession>A0A835Q0T3</accession>
<comment type="similarity">
    <text evidence="2 4">Belongs to the glycosyltransferase 8 family.</text>
</comment>
<dbReference type="EC" id="2.4.1.-" evidence="4"/>
<evidence type="ECO:0000256" key="2">
    <source>
        <dbReference type="ARBA" id="ARBA00006351"/>
    </source>
</evidence>
<dbReference type="AlphaFoldDB" id="A0A835Q0T3"/>
<evidence type="ECO:0000313" key="6">
    <source>
        <dbReference type="Proteomes" id="UP000636800"/>
    </source>
</evidence>
<keyword evidence="3 4" id="KW-0328">Glycosyltransferase</keyword>
<protein>
    <recommendedName>
        <fullName evidence="4">Hexosyltransferase</fullName>
        <ecNumber evidence="4">2.4.1.-</ecNumber>
    </recommendedName>
</protein>
<keyword evidence="4" id="KW-0961">Cell wall biogenesis/degradation</keyword>
<dbReference type="InterPro" id="IPR002495">
    <property type="entry name" value="Glyco_trans_8"/>
</dbReference>
<evidence type="ECO:0000256" key="1">
    <source>
        <dbReference type="ARBA" id="ARBA00004877"/>
    </source>
</evidence>
<dbReference type="InterPro" id="IPR029044">
    <property type="entry name" value="Nucleotide-diphossugar_trans"/>
</dbReference>
<dbReference type="Pfam" id="PF01501">
    <property type="entry name" value="Glyco_transf_8"/>
    <property type="match status" value="1"/>
</dbReference>
<name>A0A835Q0T3_VANPL</name>
<evidence type="ECO:0000256" key="3">
    <source>
        <dbReference type="ARBA" id="ARBA00022676"/>
    </source>
</evidence>
<reference evidence="5 6" key="1">
    <citation type="journal article" date="2020" name="Nat. Food">
        <title>A phased Vanilla planifolia genome enables genetic improvement of flavour and production.</title>
        <authorList>
            <person name="Hasing T."/>
            <person name="Tang H."/>
            <person name="Brym M."/>
            <person name="Khazi F."/>
            <person name="Huang T."/>
            <person name="Chambers A.H."/>
        </authorList>
    </citation>
    <scope>NUCLEOTIDE SEQUENCE [LARGE SCALE GENOMIC DNA]</scope>
    <source>
        <tissue evidence="5">Leaf</tissue>
    </source>
</reference>
<dbReference type="Gene3D" id="3.90.550.10">
    <property type="entry name" value="Spore Coat Polysaccharide Biosynthesis Protein SpsA, Chain A"/>
    <property type="match status" value="1"/>
</dbReference>
<dbReference type="EMBL" id="JADCNL010000011">
    <property type="protein sequence ID" value="KAG0460997.1"/>
    <property type="molecule type" value="Genomic_DNA"/>
</dbReference>
<keyword evidence="4" id="KW-1133">Transmembrane helix</keyword>
<evidence type="ECO:0000256" key="4">
    <source>
        <dbReference type="RuleBase" id="RU362027"/>
    </source>
</evidence>
<keyword evidence="4" id="KW-0472">Membrane</keyword>
<proteinExistence type="inferred from homology"/>
<sequence length="604" mass="69246">MRPLPRKLRIPILFYVLIGFCALCPIVFILFWQHTGSLGTPTSLFIAYLFTRLSVKWIPGVLFDRLPSVSEQKQFLGGTRGILKNFSPLKSSDYLNFIEQEVKDEIKEPDGVMYNAGGETGRNSSFENTVGFGLSNEDMISSSRKGVGAQVQDHNATSSQTGVMVQKRSSGIRPVLDENIRYMEDQVLTARAYLHFAQPTGNSHIAKELRLRIKDIERVLSQAKSDSDLHRSALQKMKAMESTLYKAKKAYPDCSAFASKLRATSLAKEAQVRAEKKQVSYLIQLVARTFPKGLHCLSMRLTTEYFALTAEKRELPNRQKFQKNDLYHYSIFSDNILACAVVVNSTISNSLEPDKIVIHVVTDPLHFPAMMMWFLMNPPGEAAIQIQHMDEFEWLPSGYNSMFRKGRVNRSCTSPLYHLRFYLPEIFPFLNKVLLLDHDVVVQKDLTGLWSIDMKGKVVGAVQVCNDDISRGLETHVNFSSNECVWAFGMNMVNLQAWRCKRLHLFYDEWLQLAKEKQLCKARSLPLGQLMLYNHTFGLDPEWHLHGLGQDQTIRMVDIEKAAVIHYSGIMKPWFEFSLANYRGYWNKFLKYEHPYLQQCNIHP</sequence>
<comment type="pathway">
    <text evidence="1 4">Glycan metabolism; pectin biosynthesis.</text>
</comment>
<gene>
    <name evidence="5" type="ORF">HPP92_021294</name>
</gene>
<dbReference type="InterPro" id="IPR029993">
    <property type="entry name" value="GAUT"/>
</dbReference>
<keyword evidence="3 4" id="KW-0808">Transferase</keyword>
<keyword evidence="6" id="KW-1185">Reference proteome</keyword>
<comment type="subcellular location">
    <subcellularLocation>
        <location evidence="4">Golgi apparatus membrane</location>
        <topology evidence="4">Single-pass type II membrane protein</topology>
    </subcellularLocation>
</comment>
<dbReference type="UniPathway" id="UPA00845"/>
<keyword evidence="4" id="KW-0812">Transmembrane</keyword>
<dbReference type="SUPFAM" id="SSF53448">
    <property type="entry name" value="Nucleotide-diphospho-sugar transferases"/>
    <property type="match status" value="1"/>
</dbReference>
<evidence type="ECO:0000313" key="5">
    <source>
        <dbReference type="EMBL" id="KAG0460997.1"/>
    </source>
</evidence>
<dbReference type="Proteomes" id="UP000636800">
    <property type="component" value="Chromosome 11"/>
</dbReference>
<dbReference type="PANTHER" id="PTHR32116:SF0">
    <property type="entry name" value="GALACTURONOSYLTRANSFERASE 6-RELATED"/>
    <property type="match status" value="1"/>
</dbReference>
<dbReference type="GO" id="GO:0047262">
    <property type="term" value="F:polygalacturonate 4-alpha-galacturonosyltransferase activity"/>
    <property type="evidence" value="ECO:0007669"/>
    <property type="project" value="InterPro"/>
</dbReference>
<comment type="caution">
    <text evidence="5">The sequence shown here is derived from an EMBL/GenBank/DDBJ whole genome shotgun (WGS) entry which is preliminary data.</text>
</comment>
<dbReference type="GO" id="GO:0000139">
    <property type="term" value="C:Golgi membrane"/>
    <property type="evidence" value="ECO:0007669"/>
    <property type="project" value="UniProtKB-SubCell"/>
</dbReference>
<dbReference type="PANTHER" id="PTHR32116">
    <property type="entry name" value="GALACTURONOSYLTRANSFERASE 4-RELATED"/>
    <property type="match status" value="1"/>
</dbReference>
<keyword evidence="4" id="KW-0333">Golgi apparatus</keyword>
<feature type="transmembrane region" description="Helical" evidence="4">
    <location>
        <begin position="12"/>
        <end position="32"/>
    </location>
</feature>
<organism evidence="5 6">
    <name type="scientific">Vanilla planifolia</name>
    <name type="common">Vanilla</name>
    <dbReference type="NCBI Taxonomy" id="51239"/>
    <lineage>
        <taxon>Eukaryota</taxon>
        <taxon>Viridiplantae</taxon>
        <taxon>Streptophyta</taxon>
        <taxon>Embryophyta</taxon>
        <taxon>Tracheophyta</taxon>
        <taxon>Spermatophyta</taxon>
        <taxon>Magnoliopsida</taxon>
        <taxon>Liliopsida</taxon>
        <taxon>Asparagales</taxon>
        <taxon>Orchidaceae</taxon>
        <taxon>Vanilloideae</taxon>
        <taxon>Vanilleae</taxon>
        <taxon>Vanilla</taxon>
    </lineage>
</organism>